<evidence type="ECO:0000313" key="1">
    <source>
        <dbReference type="EMBL" id="BBH54150.1"/>
    </source>
</evidence>
<accession>A0A4P2VPK9</accession>
<gene>
    <name evidence="1" type="ORF">JCM31447_26080</name>
</gene>
<dbReference type="EMBL" id="AP019368">
    <property type="protein sequence ID" value="BBH54150.1"/>
    <property type="molecule type" value="Genomic_DNA"/>
</dbReference>
<name>A0A4P2VPK9_FLUSA</name>
<sequence>MEKELPFTNAKSPENMLVQLLFHFSVLMEYQLIDLQANVRAFVEAMSTAIQQMDNLVVQEGRSAQEIFESLFNKSTHNEAATLNTRANSRADDIFAEAAAQANPALLPPAIRDAVEKDAEAKGIDNNSSSNAYDHIWSDISKRMESVCRLEERLRPQVYTMIQSLNFEDIQTQRIEHALGAQKKINEGLMKFLNKGIQNCDLQEVLEFATKLIKDTRASYTMSEERQVFDQVFYEGKKEKVKG</sequence>
<dbReference type="Proteomes" id="UP000291236">
    <property type="component" value="Chromosome"/>
</dbReference>
<reference evidence="1 2" key="1">
    <citation type="submission" date="2018-12" db="EMBL/GenBank/DDBJ databases">
        <title>Rubrispira sanarue gen. nov., sp., nov., a member of the order Silvanigrellales, isolated from a brackish lake in Hamamatsu Japan.</title>
        <authorList>
            <person name="Maejima Y."/>
            <person name="Iino T."/>
            <person name="Muraguchi Y."/>
            <person name="Fukuda K."/>
            <person name="Nojiri H."/>
            <person name="Ohkuma M."/>
            <person name="Moriuchi R."/>
            <person name="Dohra H."/>
            <person name="Kimbara K."/>
            <person name="Shintani M."/>
        </authorList>
    </citation>
    <scope>NUCLEOTIDE SEQUENCE [LARGE SCALE GENOMIC DNA]</scope>
    <source>
        <strain evidence="1 2">RF1110005</strain>
    </source>
</reference>
<keyword evidence="2" id="KW-1185">Reference proteome</keyword>
<organism evidence="1 2">
    <name type="scientific">Fluviispira sanaruensis</name>
    <dbReference type="NCBI Taxonomy" id="2493639"/>
    <lineage>
        <taxon>Bacteria</taxon>
        <taxon>Pseudomonadati</taxon>
        <taxon>Bdellovibrionota</taxon>
        <taxon>Oligoflexia</taxon>
        <taxon>Silvanigrellales</taxon>
        <taxon>Silvanigrellaceae</taxon>
        <taxon>Fluviispira</taxon>
    </lineage>
</organism>
<evidence type="ECO:0000313" key="2">
    <source>
        <dbReference type="Proteomes" id="UP000291236"/>
    </source>
</evidence>
<proteinExistence type="predicted"/>
<dbReference type="AlphaFoldDB" id="A0A4P2VPK9"/>
<protein>
    <submittedName>
        <fullName evidence="1">Uncharacterized protein</fullName>
    </submittedName>
</protein>
<dbReference type="RefSeq" id="WP_130611355.1">
    <property type="nucleotide sequence ID" value="NZ_AP019368.1"/>
</dbReference>
<dbReference type="SUPFAM" id="SSF75708">
    <property type="entry name" value="Chemotaxis phosphatase CheZ"/>
    <property type="match status" value="1"/>
</dbReference>
<dbReference type="KEGG" id="sbf:JCM31447_26080"/>
<dbReference type="OrthoDB" id="5293111at2"/>